<dbReference type="AlphaFoldDB" id="A0AAQ3MCP0"/>
<evidence type="ECO:0000256" key="1">
    <source>
        <dbReference type="SAM" id="MobiDB-lite"/>
    </source>
</evidence>
<dbReference type="PANTHER" id="PTHR11188:SF166">
    <property type="entry name" value="ARRESTIN (OR S-ANTIGEN), N-TERMINAL DOMAIN PROTEIN (AFU_ORTHOLOGUE AFUA_7G02050)"/>
    <property type="match status" value="1"/>
</dbReference>
<evidence type="ECO:0000259" key="2">
    <source>
        <dbReference type="Pfam" id="PF00339"/>
    </source>
</evidence>
<keyword evidence="4" id="KW-1185">Reference proteome</keyword>
<feature type="domain" description="Arrestin-like N-terminal" evidence="2">
    <location>
        <begin position="5"/>
        <end position="112"/>
    </location>
</feature>
<dbReference type="SUPFAM" id="SSF81296">
    <property type="entry name" value="E set domains"/>
    <property type="match status" value="1"/>
</dbReference>
<dbReference type="Pfam" id="PF00339">
    <property type="entry name" value="Arrestin_N"/>
    <property type="match status" value="1"/>
</dbReference>
<dbReference type="CDD" id="cd22952">
    <property type="entry name" value="ART10-like"/>
    <property type="match status" value="1"/>
</dbReference>
<dbReference type="GO" id="GO:0005886">
    <property type="term" value="C:plasma membrane"/>
    <property type="evidence" value="ECO:0007669"/>
    <property type="project" value="TreeGrafter"/>
</dbReference>
<dbReference type="Proteomes" id="UP001303373">
    <property type="component" value="Chromosome 14"/>
</dbReference>
<dbReference type="GO" id="GO:0070086">
    <property type="term" value="P:ubiquitin-dependent endocytosis"/>
    <property type="evidence" value="ECO:0007669"/>
    <property type="project" value="TreeGrafter"/>
</dbReference>
<reference evidence="3 4" key="1">
    <citation type="submission" date="2023-11" db="EMBL/GenBank/DDBJ databases">
        <title>An acidophilic fungus is an integral part of prey digestion in a carnivorous sundew plant.</title>
        <authorList>
            <person name="Tsai I.J."/>
        </authorList>
    </citation>
    <scope>NUCLEOTIDE SEQUENCE [LARGE SCALE GENOMIC DNA]</scope>
    <source>
        <strain evidence="3">169a</strain>
    </source>
</reference>
<organism evidence="3 4">
    <name type="scientific">Acrodontium crateriforme</name>
    <dbReference type="NCBI Taxonomy" id="150365"/>
    <lineage>
        <taxon>Eukaryota</taxon>
        <taxon>Fungi</taxon>
        <taxon>Dikarya</taxon>
        <taxon>Ascomycota</taxon>
        <taxon>Pezizomycotina</taxon>
        <taxon>Dothideomycetes</taxon>
        <taxon>Dothideomycetidae</taxon>
        <taxon>Mycosphaerellales</taxon>
        <taxon>Teratosphaeriaceae</taxon>
        <taxon>Acrodontium</taxon>
    </lineage>
</organism>
<dbReference type="EMBL" id="CP138593">
    <property type="protein sequence ID" value="WPH04838.1"/>
    <property type="molecule type" value="Genomic_DNA"/>
</dbReference>
<evidence type="ECO:0000313" key="4">
    <source>
        <dbReference type="Proteomes" id="UP001303373"/>
    </source>
</evidence>
<protein>
    <recommendedName>
        <fullName evidence="2">Arrestin-like N-terminal domain-containing protein</fullName>
    </recommendedName>
</protein>
<feature type="region of interest" description="Disordered" evidence="1">
    <location>
        <begin position="411"/>
        <end position="519"/>
    </location>
</feature>
<proteinExistence type="predicted"/>
<dbReference type="Gene3D" id="2.60.40.640">
    <property type="match status" value="1"/>
</dbReference>
<dbReference type="InterPro" id="IPR050357">
    <property type="entry name" value="Arrestin_domain-protein"/>
</dbReference>
<dbReference type="GO" id="GO:0031625">
    <property type="term" value="F:ubiquitin protein ligase binding"/>
    <property type="evidence" value="ECO:0007669"/>
    <property type="project" value="TreeGrafter"/>
</dbReference>
<name>A0AAQ3MCP0_9PEZI</name>
<feature type="compositionally biased region" description="Basic and acidic residues" evidence="1">
    <location>
        <begin position="507"/>
        <end position="519"/>
    </location>
</feature>
<dbReference type="PANTHER" id="PTHR11188">
    <property type="entry name" value="ARRESTIN DOMAIN CONTAINING PROTEIN"/>
    <property type="match status" value="1"/>
</dbReference>
<dbReference type="GO" id="GO:0005829">
    <property type="term" value="C:cytosol"/>
    <property type="evidence" value="ECO:0007669"/>
    <property type="project" value="TreeGrafter"/>
</dbReference>
<evidence type="ECO:0000313" key="3">
    <source>
        <dbReference type="EMBL" id="WPH04838.1"/>
    </source>
</evidence>
<dbReference type="InterPro" id="IPR014752">
    <property type="entry name" value="Arrestin-like_C"/>
</dbReference>
<dbReference type="InterPro" id="IPR011021">
    <property type="entry name" value="Arrestin-like_N"/>
</dbReference>
<dbReference type="InterPro" id="IPR014756">
    <property type="entry name" value="Ig_E-set"/>
</dbReference>
<accession>A0AAQ3MCP0</accession>
<dbReference type="GO" id="GO:0030674">
    <property type="term" value="F:protein-macromolecule adaptor activity"/>
    <property type="evidence" value="ECO:0007669"/>
    <property type="project" value="TreeGrafter"/>
</dbReference>
<sequence>MNAVIVLDQPGSVTYTNLDEISGKAIVRCTKSVDVDTIIVKLEGESRTRLLSPGGANNERPKPQLEYHKILYKTQTVFPQANMTESLGPKQTFTLPPGQHEYPFKFKLPFNNSCYNNRSPLPQVSMSGAGLEFARPATRHVKKTLPPTLSGFPGEAEIRYFIKVTVTRHSFFKENARGYTPFNFIPIEAPRNPATGAEVFARQKHAFESFADGPPAKAKMKGFLGGKSSPSPSPVENAGPYVSVDARLPEPSILTCNSDLPLRLLVKKLNNSSDPIFLDSLQISLIGNTMIRAHEVFRKESRSLIIMSKSNMNMPIGSSSDPIETETAIDESMWKGITLPNTLAPSFETCNLSRSYQLDIRVGLKYGGNTASGSKPQTIVLPLRLDTQLFSGIAPPQELLTAMAEARAKPQVNPIVVSEKPTTNGRRPSRPVPPTPDTTGHSNVIPPTPIDDLPSTGFPAQPGSSTDLPPIYTDAPPSYEDAIASSLPPVNAPRPDYAPPATGEDELLNRDEKRAWGRS</sequence>
<gene>
    <name evidence="3" type="ORF">R9X50_00773500</name>
</gene>